<sequence length="136" mass="15167">MLLNQNQSDTIRMLCLIVDALDSSESLQSSSVACTSKTLPNEKTHNILKFLRPAVPENLILQHLAQLCDKAFGAEDGANRANQEEILCCSVYGKDFRVQLNKIIKNSGGKIGEKKARSLLYDFITKQLSILRKKKS</sequence>
<organism evidence="1 2">
    <name type="scientific">Diversispora epigaea</name>
    <dbReference type="NCBI Taxonomy" id="1348612"/>
    <lineage>
        <taxon>Eukaryota</taxon>
        <taxon>Fungi</taxon>
        <taxon>Fungi incertae sedis</taxon>
        <taxon>Mucoromycota</taxon>
        <taxon>Glomeromycotina</taxon>
        <taxon>Glomeromycetes</taxon>
        <taxon>Diversisporales</taxon>
        <taxon>Diversisporaceae</taxon>
        <taxon>Diversispora</taxon>
    </lineage>
</organism>
<dbReference type="OrthoDB" id="2426832at2759"/>
<evidence type="ECO:0000313" key="1">
    <source>
        <dbReference type="EMBL" id="RHZ72556.1"/>
    </source>
</evidence>
<comment type="caution">
    <text evidence="1">The sequence shown here is derived from an EMBL/GenBank/DDBJ whole genome shotgun (WGS) entry which is preliminary data.</text>
</comment>
<gene>
    <name evidence="1" type="ORF">Glove_242g3</name>
</gene>
<evidence type="ECO:0000313" key="2">
    <source>
        <dbReference type="Proteomes" id="UP000266861"/>
    </source>
</evidence>
<dbReference type="Proteomes" id="UP000266861">
    <property type="component" value="Unassembled WGS sequence"/>
</dbReference>
<reference evidence="1 2" key="1">
    <citation type="submission" date="2018-08" db="EMBL/GenBank/DDBJ databases">
        <title>Genome and evolution of the arbuscular mycorrhizal fungus Diversispora epigaea (formerly Glomus versiforme) and its bacterial endosymbionts.</title>
        <authorList>
            <person name="Sun X."/>
            <person name="Fei Z."/>
            <person name="Harrison M."/>
        </authorList>
    </citation>
    <scope>NUCLEOTIDE SEQUENCE [LARGE SCALE GENOMIC DNA]</scope>
    <source>
        <strain evidence="1 2">IT104</strain>
    </source>
</reference>
<protein>
    <submittedName>
        <fullName evidence="1">Uncharacterized protein</fullName>
    </submittedName>
</protein>
<dbReference type="EMBL" id="PQFF01000224">
    <property type="protein sequence ID" value="RHZ72556.1"/>
    <property type="molecule type" value="Genomic_DNA"/>
</dbReference>
<proteinExistence type="predicted"/>
<dbReference type="AlphaFoldDB" id="A0A397IFK8"/>
<keyword evidence="2" id="KW-1185">Reference proteome</keyword>
<accession>A0A397IFK8</accession>
<name>A0A397IFK8_9GLOM</name>